<organism evidence="1 2">
    <name type="scientific">Scomber scombrus</name>
    <name type="common">Atlantic mackerel</name>
    <name type="synonym">Scomber vernalis</name>
    <dbReference type="NCBI Taxonomy" id="13677"/>
    <lineage>
        <taxon>Eukaryota</taxon>
        <taxon>Metazoa</taxon>
        <taxon>Chordata</taxon>
        <taxon>Craniata</taxon>
        <taxon>Vertebrata</taxon>
        <taxon>Euteleostomi</taxon>
        <taxon>Actinopterygii</taxon>
        <taxon>Neopterygii</taxon>
        <taxon>Teleostei</taxon>
        <taxon>Neoteleostei</taxon>
        <taxon>Acanthomorphata</taxon>
        <taxon>Pelagiaria</taxon>
        <taxon>Scombriformes</taxon>
        <taxon>Scombridae</taxon>
        <taxon>Scomber</taxon>
    </lineage>
</organism>
<name>A0AAV1PM61_SCOSC</name>
<dbReference type="EMBL" id="CAWUFR010000220">
    <property type="protein sequence ID" value="CAK6973042.1"/>
    <property type="molecule type" value="Genomic_DNA"/>
</dbReference>
<evidence type="ECO:0000313" key="1">
    <source>
        <dbReference type="EMBL" id="CAK6973042.1"/>
    </source>
</evidence>
<protein>
    <submittedName>
        <fullName evidence="1">Uncharacterized protein</fullName>
    </submittedName>
</protein>
<accession>A0AAV1PM61</accession>
<keyword evidence="2" id="KW-1185">Reference proteome</keyword>
<dbReference type="AlphaFoldDB" id="A0AAV1PM61"/>
<gene>
    <name evidence="1" type="ORF">FSCOSCO3_A029010</name>
</gene>
<comment type="caution">
    <text evidence="1">The sequence shown here is derived from an EMBL/GenBank/DDBJ whole genome shotgun (WGS) entry which is preliminary data.</text>
</comment>
<sequence>MNPSTVEKLYPPPKKTSHCRLAKTGLSADQTQQTHVDVDFLGWYIIANDPLSLSNNSNALSRTEKTLTAAIMSRIICVALLLVVLMDNFYDNAVQSARFHVTKVHLRQCRCRAFPNRRLKCRFPLSPKNRAEEMELTKCLCSKENQSKFPEFQVPCGSWRPGFPITLL</sequence>
<proteinExistence type="predicted"/>
<dbReference type="Proteomes" id="UP001314229">
    <property type="component" value="Unassembled WGS sequence"/>
</dbReference>
<evidence type="ECO:0000313" key="2">
    <source>
        <dbReference type="Proteomes" id="UP001314229"/>
    </source>
</evidence>
<reference evidence="1 2" key="1">
    <citation type="submission" date="2024-01" db="EMBL/GenBank/DDBJ databases">
        <authorList>
            <person name="Alioto T."/>
            <person name="Alioto T."/>
            <person name="Gomez Garrido J."/>
        </authorList>
    </citation>
    <scope>NUCLEOTIDE SEQUENCE [LARGE SCALE GENOMIC DNA]</scope>
</reference>